<dbReference type="PROSITE" id="PS50888">
    <property type="entry name" value="BHLH"/>
    <property type="match status" value="1"/>
</dbReference>
<dbReference type="PANTHER" id="PTHR23349:SF58">
    <property type="entry name" value="TRANSCRIPTION FACTOR 23"/>
    <property type="match status" value="1"/>
</dbReference>
<dbReference type="GO" id="GO:0032502">
    <property type="term" value="P:developmental process"/>
    <property type="evidence" value="ECO:0007669"/>
    <property type="project" value="TreeGrafter"/>
</dbReference>
<dbReference type="SMART" id="SM00353">
    <property type="entry name" value="HLH"/>
    <property type="match status" value="1"/>
</dbReference>
<dbReference type="GO" id="GO:0046983">
    <property type="term" value="F:protein dimerization activity"/>
    <property type="evidence" value="ECO:0007669"/>
    <property type="project" value="InterPro"/>
</dbReference>
<dbReference type="GO" id="GO:0000977">
    <property type="term" value="F:RNA polymerase II transcription regulatory region sequence-specific DNA binding"/>
    <property type="evidence" value="ECO:0007669"/>
    <property type="project" value="TreeGrafter"/>
</dbReference>
<feature type="compositionally biased region" description="Low complexity" evidence="1">
    <location>
        <begin position="101"/>
        <end position="111"/>
    </location>
</feature>
<dbReference type="SUPFAM" id="SSF47459">
    <property type="entry name" value="HLH, helix-loop-helix DNA-binding domain"/>
    <property type="match status" value="1"/>
</dbReference>
<dbReference type="InterPro" id="IPR036638">
    <property type="entry name" value="HLH_DNA-bd_sf"/>
</dbReference>
<evidence type="ECO:0000313" key="4">
    <source>
        <dbReference type="WBParaSite" id="maker-uti_cns_0005025-snap-gene-0.2-mRNA-1"/>
    </source>
</evidence>
<protein>
    <submittedName>
        <fullName evidence="4">BHLH domain-containing protein</fullName>
    </submittedName>
</protein>
<dbReference type="GO" id="GO:0000981">
    <property type="term" value="F:DNA-binding transcription factor activity, RNA polymerase II-specific"/>
    <property type="evidence" value="ECO:0007669"/>
    <property type="project" value="TreeGrafter"/>
</dbReference>
<dbReference type="AlphaFoldDB" id="A0A1I8H997"/>
<evidence type="ECO:0000256" key="1">
    <source>
        <dbReference type="SAM" id="MobiDB-lite"/>
    </source>
</evidence>
<dbReference type="PANTHER" id="PTHR23349">
    <property type="entry name" value="BASIC HELIX-LOOP-HELIX TRANSCRIPTION FACTOR, TWIST"/>
    <property type="match status" value="1"/>
</dbReference>
<reference evidence="4" key="1">
    <citation type="submission" date="2016-11" db="UniProtKB">
        <authorList>
            <consortium name="WormBaseParasite"/>
        </authorList>
    </citation>
    <scope>IDENTIFICATION</scope>
</reference>
<name>A0A1I8H997_9PLAT</name>
<dbReference type="Proteomes" id="UP000095280">
    <property type="component" value="Unplaced"/>
</dbReference>
<dbReference type="InterPro" id="IPR050283">
    <property type="entry name" value="E-box_TF_Regulators"/>
</dbReference>
<feature type="region of interest" description="Disordered" evidence="1">
    <location>
        <begin position="92"/>
        <end position="111"/>
    </location>
</feature>
<proteinExistence type="predicted"/>
<organism evidence="3 4">
    <name type="scientific">Macrostomum lignano</name>
    <dbReference type="NCBI Taxonomy" id="282301"/>
    <lineage>
        <taxon>Eukaryota</taxon>
        <taxon>Metazoa</taxon>
        <taxon>Spiralia</taxon>
        <taxon>Lophotrochozoa</taxon>
        <taxon>Platyhelminthes</taxon>
        <taxon>Rhabditophora</taxon>
        <taxon>Macrostomorpha</taxon>
        <taxon>Macrostomida</taxon>
        <taxon>Macrostomidae</taxon>
        <taxon>Macrostomum</taxon>
    </lineage>
</organism>
<evidence type="ECO:0000313" key="3">
    <source>
        <dbReference type="Proteomes" id="UP000095280"/>
    </source>
</evidence>
<dbReference type="Gene3D" id="4.10.280.10">
    <property type="entry name" value="Helix-loop-helix DNA-binding domain"/>
    <property type="match status" value="1"/>
</dbReference>
<dbReference type="WBParaSite" id="maker-uti_cns_0005025-snap-gene-0.2-mRNA-1">
    <property type="protein sequence ID" value="maker-uti_cns_0005025-snap-gene-0.2-mRNA-1"/>
    <property type="gene ID" value="maker-uti_cns_0005025-snap-gene-0.2"/>
</dbReference>
<feature type="domain" description="BHLH" evidence="2">
    <location>
        <begin position="3"/>
        <end position="55"/>
    </location>
</feature>
<keyword evidence="3" id="KW-1185">Reference proteome</keyword>
<evidence type="ECO:0000259" key="2">
    <source>
        <dbReference type="PROSITE" id="PS50888"/>
    </source>
</evidence>
<dbReference type="InterPro" id="IPR011598">
    <property type="entry name" value="bHLH_dom"/>
</dbReference>
<sequence length="111" mass="12572">MTKKRPQNATRERDRLRTLQLAFKALQAALPSVPGGTKLSKLDILLLARTYICHLLYVLGRIGREQYMRSQLCHSSKKWPLRERLYLLASKGTADEVPGQSSRTSSSQNDS</sequence>
<dbReference type="Pfam" id="PF00010">
    <property type="entry name" value="HLH"/>
    <property type="match status" value="1"/>
</dbReference>
<accession>A0A1I8H997</accession>